<dbReference type="AlphaFoldDB" id="A0A2N5GJ33"/>
<sequence>MRFLIRKSPTENIQVELQAVQTVMVSSYFVMADLFFYALLFTLMLTPMLPSIFTAVLFFISVYGSFGALYIFLKKSLVCPDKDTCL</sequence>
<keyword evidence="1" id="KW-0812">Transmembrane</keyword>
<organism evidence="2 4">
    <name type="scientific">Bacillus canaveralius</name>
    <dbReference type="NCBI Taxonomy" id="1403243"/>
    <lineage>
        <taxon>Bacteria</taxon>
        <taxon>Bacillati</taxon>
        <taxon>Bacillota</taxon>
        <taxon>Bacilli</taxon>
        <taxon>Bacillales</taxon>
        <taxon>Bacillaceae</taxon>
        <taxon>Bacillus</taxon>
    </lineage>
</organism>
<reference evidence="2 4" key="1">
    <citation type="submission" date="2017-11" db="EMBL/GenBank/DDBJ databases">
        <title>Comparitive Functional Genomics of Dry Heat Resistant strains isolated from the Viking Spacecraft.</title>
        <authorList>
            <person name="Seuylemezian A."/>
            <person name="Cooper K."/>
            <person name="Vaishampayan P."/>
        </authorList>
    </citation>
    <scope>NUCLEOTIDE SEQUENCE [LARGE SCALE GENOMIC DNA]</scope>
    <source>
        <strain evidence="2 4">M4.6</strain>
    </source>
</reference>
<evidence type="ECO:0000313" key="4">
    <source>
        <dbReference type="Proteomes" id="UP000234951"/>
    </source>
</evidence>
<dbReference type="Proteomes" id="UP000235114">
    <property type="component" value="Unassembled WGS sequence"/>
</dbReference>
<dbReference type="Proteomes" id="UP000234951">
    <property type="component" value="Unassembled WGS sequence"/>
</dbReference>
<keyword evidence="5" id="KW-1185">Reference proteome</keyword>
<dbReference type="RefSeq" id="WP_101578436.1">
    <property type="nucleotide sequence ID" value="NZ_PGVA01000041.1"/>
</dbReference>
<keyword evidence="1" id="KW-0472">Membrane</keyword>
<evidence type="ECO:0000256" key="1">
    <source>
        <dbReference type="SAM" id="Phobius"/>
    </source>
</evidence>
<keyword evidence="1" id="KW-1133">Transmembrane helix</keyword>
<name>A0A2N5GJ33_9BACI</name>
<comment type="caution">
    <text evidence="2">The sequence shown here is derived from an EMBL/GenBank/DDBJ whole genome shotgun (WGS) entry which is preliminary data.</text>
</comment>
<evidence type="ECO:0000313" key="2">
    <source>
        <dbReference type="EMBL" id="PLR81064.1"/>
    </source>
</evidence>
<reference evidence="3 5" key="2">
    <citation type="submission" date="2017-12" db="EMBL/GenBank/DDBJ databases">
        <title>Comparative Functional Genomics of Dry Heat Resistant strains isolated from the Viking Spacecraft.</title>
        <authorList>
            <person name="Seuylemezian A."/>
            <person name="Cooper K."/>
            <person name="Vaishampayan P."/>
        </authorList>
    </citation>
    <scope>NUCLEOTIDE SEQUENCE [LARGE SCALE GENOMIC DNA]</scope>
    <source>
        <strain evidence="3 5">ATCC 29669</strain>
    </source>
</reference>
<dbReference type="EMBL" id="PGVD01000019">
    <property type="protein sequence ID" value="PLR98962.1"/>
    <property type="molecule type" value="Genomic_DNA"/>
</dbReference>
<evidence type="ECO:0000313" key="5">
    <source>
        <dbReference type="Proteomes" id="UP000235114"/>
    </source>
</evidence>
<feature type="transmembrane region" description="Helical" evidence="1">
    <location>
        <begin position="20"/>
        <end position="40"/>
    </location>
</feature>
<dbReference type="EMBL" id="PGVA01000041">
    <property type="protein sequence ID" value="PLR81064.1"/>
    <property type="molecule type" value="Genomic_DNA"/>
</dbReference>
<gene>
    <name evidence="2" type="ORF">CU635_16260</name>
    <name evidence="3" type="ORF">CVD25_06695</name>
</gene>
<proteinExistence type="predicted"/>
<protein>
    <submittedName>
        <fullName evidence="2">Uncharacterized protein</fullName>
    </submittedName>
</protein>
<accession>A0A2N5GJ33</accession>
<feature type="transmembrane region" description="Helical" evidence="1">
    <location>
        <begin position="52"/>
        <end position="73"/>
    </location>
</feature>
<evidence type="ECO:0000313" key="3">
    <source>
        <dbReference type="EMBL" id="PLR98962.1"/>
    </source>
</evidence>